<evidence type="ECO:0000256" key="1">
    <source>
        <dbReference type="SAM" id="MobiDB-lite"/>
    </source>
</evidence>
<organism evidence="2 3">
    <name type="scientific">Taxus chinensis</name>
    <name type="common">Chinese yew</name>
    <name type="synonym">Taxus wallichiana var. chinensis</name>
    <dbReference type="NCBI Taxonomy" id="29808"/>
    <lineage>
        <taxon>Eukaryota</taxon>
        <taxon>Viridiplantae</taxon>
        <taxon>Streptophyta</taxon>
        <taxon>Embryophyta</taxon>
        <taxon>Tracheophyta</taxon>
        <taxon>Spermatophyta</taxon>
        <taxon>Pinopsida</taxon>
        <taxon>Pinidae</taxon>
        <taxon>Conifers II</taxon>
        <taxon>Cupressales</taxon>
        <taxon>Taxaceae</taxon>
        <taxon>Taxus</taxon>
    </lineage>
</organism>
<feature type="non-terminal residue" evidence="2">
    <location>
        <position position="1"/>
    </location>
</feature>
<name>A0AA38LIP8_TAXCH</name>
<feature type="non-terminal residue" evidence="2">
    <location>
        <position position="58"/>
    </location>
</feature>
<sequence>YSLEDETNSENEDSSKYPEVSQGDDQNVVEVEVVQGLQDLKQDDVKVVVTKKAEKGEP</sequence>
<feature type="region of interest" description="Disordered" evidence="1">
    <location>
        <begin position="1"/>
        <end position="27"/>
    </location>
</feature>
<dbReference type="Proteomes" id="UP000824469">
    <property type="component" value="Unassembled WGS sequence"/>
</dbReference>
<reference evidence="2 3" key="1">
    <citation type="journal article" date="2021" name="Nat. Plants">
        <title>The Taxus genome provides insights into paclitaxel biosynthesis.</title>
        <authorList>
            <person name="Xiong X."/>
            <person name="Gou J."/>
            <person name="Liao Q."/>
            <person name="Li Y."/>
            <person name="Zhou Q."/>
            <person name="Bi G."/>
            <person name="Li C."/>
            <person name="Du R."/>
            <person name="Wang X."/>
            <person name="Sun T."/>
            <person name="Guo L."/>
            <person name="Liang H."/>
            <person name="Lu P."/>
            <person name="Wu Y."/>
            <person name="Zhang Z."/>
            <person name="Ro D.K."/>
            <person name="Shang Y."/>
            <person name="Huang S."/>
            <person name="Yan J."/>
        </authorList>
    </citation>
    <scope>NUCLEOTIDE SEQUENCE [LARGE SCALE GENOMIC DNA]</scope>
    <source>
        <strain evidence="2">Ta-2019</strain>
    </source>
</reference>
<protein>
    <submittedName>
        <fullName evidence="2">Uncharacterized protein</fullName>
    </submittedName>
</protein>
<evidence type="ECO:0000313" key="2">
    <source>
        <dbReference type="EMBL" id="KAH9324155.1"/>
    </source>
</evidence>
<dbReference type="AlphaFoldDB" id="A0AA38LIP8"/>
<comment type="caution">
    <text evidence="2">The sequence shown here is derived from an EMBL/GenBank/DDBJ whole genome shotgun (WGS) entry which is preliminary data.</text>
</comment>
<dbReference type="EMBL" id="JAHRHJ020000002">
    <property type="protein sequence ID" value="KAH9324155.1"/>
    <property type="molecule type" value="Genomic_DNA"/>
</dbReference>
<proteinExistence type="predicted"/>
<evidence type="ECO:0000313" key="3">
    <source>
        <dbReference type="Proteomes" id="UP000824469"/>
    </source>
</evidence>
<feature type="compositionally biased region" description="Acidic residues" evidence="1">
    <location>
        <begin position="1"/>
        <end position="12"/>
    </location>
</feature>
<accession>A0AA38LIP8</accession>
<keyword evidence="3" id="KW-1185">Reference proteome</keyword>
<gene>
    <name evidence="2" type="ORF">KI387_004333</name>
</gene>